<dbReference type="InterPro" id="IPR040074">
    <property type="entry name" value="BssD/PflA/YjjW"/>
</dbReference>
<dbReference type="InterPro" id="IPR001989">
    <property type="entry name" value="Radical_activat_CS"/>
</dbReference>
<evidence type="ECO:0000256" key="9">
    <source>
        <dbReference type="ARBA" id="ARBA00047365"/>
    </source>
</evidence>
<organism evidence="12 13">
    <name type="scientific">Amedibacterium intestinale</name>
    <dbReference type="NCBI Taxonomy" id="2583452"/>
    <lineage>
        <taxon>Bacteria</taxon>
        <taxon>Bacillati</taxon>
        <taxon>Bacillota</taxon>
        <taxon>Erysipelotrichia</taxon>
        <taxon>Erysipelotrichales</taxon>
        <taxon>Erysipelotrichaceae</taxon>
        <taxon>Amedibacterium</taxon>
    </lineage>
</organism>
<dbReference type="EMBL" id="AP019695">
    <property type="protein sequence ID" value="BBK22083.1"/>
    <property type="molecule type" value="Genomic_DNA"/>
</dbReference>
<evidence type="ECO:0000256" key="1">
    <source>
        <dbReference type="ARBA" id="ARBA00001966"/>
    </source>
</evidence>
<feature type="domain" description="Radical SAM core" evidence="11">
    <location>
        <begin position="13"/>
        <end position="293"/>
    </location>
</feature>
<dbReference type="SUPFAM" id="SSF54862">
    <property type="entry name" value="4Fe-4S ferredoxins"/>
    <property type="match status" value="1"/>
</dbReference>
<dbReference type="GO" id="GO:0016491">
    <property type="term" value="F:oxidoreductase activity"/>
    <property type="evidence" value="ECO:0007669"/>
    <property type="project" value="UniProtKB-KW"/>
</dbReference>
<keyword evidence="3" id="KW-0004">4Fe-4S</keyword>
<dbReference type="KEGG" id="aarg:Aargi30884_09860"/>
<dbReference type="InterPro" id="IPR012839">
    <property type="entry name" value="Organic_radical_activase"/>
</dbReference>
<dbReference type="PROSITE" id="PS51379">
    <property type="entry name" value="4FE4S_FER_2"/>
    <property type="match status" value="2"/>
</dbReference>
<dbReference type="Proteomes" id="UP000464754">
    <property type="component" value="Chromosome"/>
</dbReference>
<comment type="similarity">
    <text evidence="2">Belongs to the organic radical-activating enzymes family.</text>
</comment>
<dbReference type="PIRSF" id="PIRSF000371">
    <property type="entry name" value="PFL_act_enz"/>
    <property type="match status" value="1"/>
</dbReference>
<dbReference type="PANTHER" id="PTHR30352">
    <property type="entry name" value="PYRUVATE FORMATE-LYASE-ACTIVATING ENZYME"/>
    <property type="match status" value="1"/>
</dbReference>
<keyword evidence="7" id="KW-0408">Iron</keyword>
<dbReference type="Gene3D" id="3.30.70.20">
    <property type="match status" value="1"/>
</dbReference>
<dbReference type="SFLD" id="SFLDG01118">
    <property type="entry name" value="activating_enzymes__group_2"/>
    <property type="match status" value="1"/>
</dbReference>
<dbReference type="PROSITE" id="PS01087">
    <property type="entry name" value="RADICAL_ACTIVATING"/>
    <property type="match status" value="1"/>
</dbReference>
<dbReference type="InterPro" id="IPR058240">
    <property type="entry name" value="rSAM_sf"/>
</dbReference>
<dbReference type="PANTHER" id="PTHR30352:SF4">
    <property type="entry name" value="PYRUVATE FORMATE-LYASE 2-ACTIVATING ENZYME"/>
    <property type="match status" value="1"/>
</dbReference>
<keyword evidence="5" id="KW-0479">Metal-binding</keyword>
<dbReference type="InterPro" id="IPR017896">
    <property type="entry name" value="4Fe4S_Fe-S-bd"/>
</dbReference>
<dbReference type="PROSITE" id="PS00198">
    <property type="entry name" value="4FE4S_FER_1"/>
    <property type="match status" value="1"/>
</dbReference>
<dbReference type="InterPro" id="IPR007197">
    <property type="entry name" value="rSAM"/>
</dbReference>
<dbReference type="PROSITE" id="PS51918">
    <property type="entry name" value="RADICAL_SAM"/>
    <property type="match status" value="1"/>
</dbReference>
<protein>
    <submittedName>
        <fullName evidence="12">Glycyl-radical enzyme activating protein</fullName>
    </submittedName>
</protein>
<dbReference type="SFLD" id="SFLDS00029">
    <property type="entry name" value="Radical_SAM"/>
    <property type="match status" value="1"/>
</dbReference>
<keyword evidence="13" id="KW-1185">Reference proteome</keyword>
<dbReference type="GO" id="GO:0051539">
    <property type="term" value="F:4 iron, 4 sulfur cluster binding"/>
    <property type="evidence" value="ECO:0007669"/>
    <property type="project" value="UniProtKB-KW"/>
</dbReference>
<evidence type="ECO:0000256" key="2">
    <source>
        <dbReference type="ARBA" id="ARBA00009777"/>
    </source>
</evidence>
<dbReference type="InterPro" id="IPR017900">
    <property type="entry name" value="4Fe4S_Fe_S_CS"/>
</dbReference>
<proteinExistence type="inferred from homology"/>
<dbReference type="GO" id="GO:0046872">
    <property type="term" value="F:metal ion binding"/>
    <property type="evidence" value="ECO:0007669"/>
    <property type="project" value="UniProtKB-KW"/>
</dbReference>
<keyword evidence="6" id="KW-0560">Oxidoreductase</keyword>
<dbReference type="AlphaFoldDB" id="A0A6N4TH18"/>
<dbReference type="Pfam" id="PF13353">
    <property type="entry name" value="Fer4_12"/>
    <property type="match status" value="1"/>
</dbReference>
<evidence type="ECO:0000313" key="13">
    <source>
        <dbReference type="Proteomes" id="UP000464754"/>
    </source>
</evidence>
<evidence type="ECO:0000259" key="10">
    <source>
        <dbReference type="PROSITE" id="PS51379"/>
    </source>
</evidence>
<feature type="domain" description="4Fe-4S ferredoxin-type" evidence="10">
    <location>
        <begin position="44"/>
        <end position="73"/>
    </location>
</feature>
<evidence type="ECO:0000256" key="5">
    <source>
        <dbReference type="ARBA" id="ARBA00022723"/>
    </source>
</evidence>
<evidence type="ECO:0000256" key="4">
    <source>
        <dbReference type="ARBA" id="ARBA00022691"/>
    </source>
</evidence>
<dbReference type="SFLD" id="SFLDG01066">
    <property type="entry name" value="organic_radical-activating_enz"/>
    <property type="match status" value="1"/>
</dbReference>
<dbReference type="InterPro" id="IPR034457">
    <property type="entry name" value="Organic_radical-activating"/>
</dbReference>
<accession>A0A6N4TH18</accession>
<reference evidence="13" key="1">
    <citation type="submission" date="2019-05" db="EMBL/GenBank/DDBJ databases">
        <title>Complete genome sequencing of Absiella argi strain JCM 30884.</title>
        <authorList>
            <person name="Sakamoto M."/>
            <person name="Murakami T."/>
            <person name="Mori H."/>
        </authorList>
    </citation>
    <scope>NUCLEOTIDE SEQUENCE [LARGE SCALE GENOMIC DNA]</scope>
    <source>
        <strain evidence="13">JCM 30884</strain>
    </source>
</reference>
<evidence type="ECO:0000256" key="7">
    <source>
        <dbReference type="ARBA" id="ARBA00023004"/>
    </source>
</evidence>
<sequence length="298" mass="33918">MINITNIEKFATHDGPGIRTTVFLKGCPMHCPWCANPETQSIHSVFMYTASKCVACKACINHCPSKALSFVNGHMHYEQTKCILCRTCENVCMQDAISFNGENWKEEDVLEEILKDKDYYDASGGGVTFSGGEPFVQFSSLLHLLKMCKQKNISTAVETTGDVPFERIREAEPYLDLFLYDFKHLDNIRLKKVTAGNGKRIKANLTWLLKTCPDKVIVRIPIIPGFNFEEALLKKTFHYLQDLGVKKLHLLPYHTLGKPKYEKMGKLYTMETSMMKEEELSSYRLYAQDLGFDVEIGG</sequence>
<evidence type="ECO:0000313" key="12">
    <source>
        <dbReference type="EMBL" id="BBK22083.1"/>
    </source>
</evidence>
<evidence type="ECO:0000256" key="6">
    <source>
        <dbReference type="ARBA" id="ARBA00023002"/>
    </source>
</evidence>
<gene>
    <name evidence="12" type="ORF">Aargi30884_09860</name>
</gene>
<dbReference type="RefSeq" id="WP_163051634.1">
    <property type="nucleotide sequence ID" value="NZ_AP019695.1"/>
</dbReference>
<comment type="cofactor">
    <cofactor evidence="1">
        <name>[4Fe-4S] cluster</name>
        <dbReference type="ChEBI" id="CHEBI:49883"/>
    </cofactor>
</comment>
<evidence type="ECO:0000256" key="8">
    <source>
        <dbReference type="ARBA" id="ARBA00023014"/>
    </source>
</evidence>
<keyword evidence="8" id="KW-0411">Iron-sulfur</keyword>
<dbReference type="NCBIfam" id="TIGR02494">
    <property type="entry name" value="PFLE_PFLC"/>
    <property type="match status" value="1"/>
</dbReference>
<evidence type="ECO:0000259" key="11">
    <source>
        <dbReference type="PROSITE" id="PS51918"/>
    </source>
</evidence>
<dbReference type="Gene3D" id="3.80.30.10">
    <property type="entry name" value="pyruvate-formate lyase- activating enzyme"/>
    <property type="match status" value="1"/>
</dbReference>
<keyword evidence="4" id="KW-0949">S-adenosyl-L-methionine</keyword>
<evidence type="ECO:0000256" key="3">
    <source>
        <dbReference type="ARBA" id="ARBA00022485"/>
    </source>
</evidence>
<dbReference type="SUPFAM" id="SSF102114">
    <property type="entry name" value="Radical SAM enzymes"/>
    <property type="match status" value="1"/>
</dbReference>
<comment type="catalytic activity">
    <reaction evidence="9">
        <text>glycyl-[protein] + reduced [flavodoxin] + S-adenosyl-L-methionine = glycin-2-yl radical-[protein] + semiquinone [flavodoxin] + 5'-deoxyadenosine + L-methionine + H(+)</text>
        <dbReference type="Rhea" id="RHEA:61976"/>
        <dbReference type="Rhea" id="RHEA-COMP:10622"/>
        <dbReference type="Rhea" id="RHEA-COMP:14480"/>
        <dbReference type="Rhea" id="RHEA-COMP:15993"/>
        <dbReference type="Rhea" id="RHEA-COMP:15994"/>
        <dbReference type="ChEBI" id="CHEBI:15378"/>
        <dbReference type="ChEBI" id="CHEBI:17319"/>
        <dbReference type="ChEBI" id="CHEBI:29947"/>
        <dbReference type="ChEBI" id="CHEBI:32722"/>
        <dbReference type="ChEBI" id="CHEBI:57618"/>
        <dbReference type="ChEBI" id="CHEBI:57844"/>
        <dbReference type="ChEBI" id="CHEBI:59789"/>
        <dbReference type="ChEBI" id="CHEBI:140311"/>
    </reaction>
</comment>
<name>A0A6N4TH18_9FIRM</name>
<feature type="domain" description="4Fe-4S ferredoxin-type" evidence="10">
    <location>
        <begin position="74"/>
        <end position="102"/>
    </location>
</feature>